<protein>
    <submittedName>
        <fullName evidence="2">Uncharacterized protein</fullName>
    </submittedName>
</protein>
<feature type="region of interest" description="Disordered" evidence="1">
    <location>
        <begin position="1"/>
        <end position="46"/>
    </location>
</feature>
<sequence>MTQGHAQRGGDTHVVRDPVSSADDLDVAGDEQPVWPQPTNRSRHQPSLDVAGEIDEVASRVFEQWLHSRIVVDWVPRESAIHSSHYNDVAISSSIHSGERHLRSPIHSGAGCLREAEYSPSRRLLHKPHSPMTWNPQCTIRLILEWSWVRQLEWVLHDVEGAQLEVERKLKFHMRSSRIRVGGFSQTRPPQIRPLVD</sequence>
<reference evidence="2 3" key="1">
    <citation type="submission" date="2018-10" db="EMBL/GenBank/DDBJ databases">
        <authorList>
            <consortium name="Pathogen Informatics"/>
        </authorList>
    </citation>
    <scope>NUCLEOTIDE SEQUENCE [LARGE SCALE GENOMIC DNA]</scope>
</reference>
<evidence type="ECO:0000256" key="1">
    <source>
        <dbReference type="SAM" id="MobiDB-lite"/>
    </source>
</evidence>
<evidence type="ECO:0000313" key="3">
    <source>
        <dbReference type="Proteomes" id="UP000267029"/>
    </source>
</evidence>
<dbReference type="Proteomes" id="UP000267029">
    <property type="component" value="Unassembled WGS sequence"/>
</dbReference>
<name>A0A158QVS3_MESCO</name>
<proteinExistence type="predicted"/>
<accession>A0A158QVS3</accession>
<keyword evidence="3" id="KW-1185">Reference proteome</keyword>
<organism evidence="2 3">
    <name type="scientific">Mesocestoides corti</name>
    <name type="common">Flatworm</name>
    <dbReference type="NCBI Taxonomy" id="53468"/>
    <lineage>
        <taxon>Eukaryota</taxon>
        <taxon>Metazoa</taxon>
        <taxon>Spiralia</taxon>
        <taxon>Lophotrochozoa</taxon>
        <taxon>Platyhelminthes</taxon>
        <taxon>Cestoda</taxon>
        <taxon>Eucestoda</taxon>
        <taxon>Cyclophyllidea</taxon>
        <taxon>Mesocestoididae</taxon>
        <taxon>Mesocestoides</taxon>
    </lineage>
</organism>
<dbReference type="AlphaFoldDB" id="A0A158QVS3"/>
<dbReference type="EMBL" id="UXSR01005504">
    <property type="protein sequence ID" value="VDD82386.1"/>
    <property type="molecule type" value="Genomic_DNA"/>
</dbReference>
<gene>
    <name evidence="2" type="ORF">MCOS_LOCUS8389</name>
</gene>
<evidence type="ECO:0000313" key="2">
    <source>
        <dbReference type="EMBL" id="VDD82386.1"/>
    </source>
</evidence>